<keyword evidence="1 3" id="KW-0560">Oxidoreductase</keyword>
<dbReference type="SUPFAM" id="SSF51905">
    <property type="entry name" value="FAD/NAD(P)-binding domain"/>
    <property type="match status" value="1"/>
</dbReference>
<dbReference type="PANTHER" id="PTHR13847:SF287">
    <property type="entry name" value="FAD-DEPENDENT OXIDOREDUCTASE DOMAIN-CONTAINING PROTEIN 1"/>
    <property type="match status" value="1"/>
</dbReference>
<dbReference type="EC" id="1.4.99.6" evidence="3"/>
<protein>
    <submittedName>
        <fullName evidence="3">FAD-dependent catabolic D-arginine dehydrogenase DauA</fullName>
        <ecNumber evidence="3">1.4.99.6</ecNumber>
    </submittedName>
</protein>
<dbReference type="PANTHER" id="PTHR13847">
    <property type="entry name" value="SARCOSINE DEHYDROGENASE-RELATED"/>
    <property type="match status" value="1"/>
</dbReference>
<organism evidence="3 4">
    <name type="scientific">Meiothermus granaticius NBRC 107808</name>
    <dbReference type="NCBI Taxonomy" id="1227551"/>
    <lineage>
        <taxon>Bacteria</taxon>
        <taxon>Thermotogati</taxon>
        <taxon>Deinococcota</taxon>
        <taxon>Deinococci</taxon>
        <taxon>Thermales</taxon>
        <taxon>Thermaceae</taxon>
        <taxon>Meiothermus</taxon>
    </lineage>
</organism>
<evidence type="ECO:0000313" key="3">
    <source>
        <dbReference type="EMBL" id="RIH92443.1"/>
    </source>
</evidence>
<evidence type="ECO:0000259" key="2">
    <source>
        <dbReference type="Pfam" id="PF01266"/>
    </source>
</evidence>
<evidence type="ECO:0000313" key="4">
    <source>
        <dbReference type="Proteomes" id="UP000266178"/>
    </source>
</evidence>
<dbReference type="InterPro" id="IPR036188">
    <property type="entry name" value="FAD/NAD-bd_sf"/>
</dbReference>
<comment type="caution">
    <text evidence="3">The sequence shown here is derived from an EMBL/GenBank/DDBJ whole genome shotgun (WGS) entry which is preliminary data.</text>
</comment>
<reference evidence="3 4" key="1">
    <citation type="submission" date="2018-08" db="EMBL/GenBank/DDBJ databases">
        <title>Meiothermus granaticius genome AF-68 sequencing project.</title>
        <authorList>
            <person name="Da Costa M.S."/>
            <person name="Albuquerque L."/>
            <person name="Raposo P."/>
            <person name="Froufe H.J.C."/>
            <person name="Barroso C.S."/>
            <person name="Egas C."/>
        </authorList>
    </citation>
    <scope>NUCLEOTIDE SEQUENCE [LARGE SCALE GENOMIC DNA]</scope>
    <source>
        <strain evidence="3 4">AF-68</strain>
    </source>
</reference>
<dbReference type="GO" id="GO:0005737">
    <property type="term" value="C:cytoplasm"/>
    <property type="evidence" value="ECO:0007669"/>
    <property type="project" value="TreeGrafter"/>
</dbReference>
<feature type="domain" description="FAD dependent oxidoreductase" evidence="2">
    <location>
        <begin position="27"/>
        <end position="363"/>
    </location>
</feature>
<keyword evidence="4" id="KW-1185">Reference proteome</keyword>
<accession>A0A399F8L9</accession>
<dbReference type="Gene3D" id="3.30.9.10">
    <property type="entry name" value="D-Amino Acid Oxidase, subunit A, domain 2"/>
    <property type="match status" value="1"/>
</dbReference>
<name>A0A399F8L9_9DEIN</name>
<dbReference type="GO" id="GO:0016491">
    <property type="term" value="F:oxidoreductase activity"/>
    <property type="evidence" value="ECO:0007669"/>
    <property type="project" value="UniProtKB-KW"/>
</dbReference>
<dbReference type="Pfam" id="PF01266">
    <property type="entry name" value="DAO"/>
    <property type="match status" value="1"/>
</dbReference>
<gene>
    <name evidence="3" type="primary">dauA</name>
    <name evidence="3" type="ORF">Mgrana_01602</name>
</gene>
<dbReference type="Gene3D" id="3.50.50.60">
    <property type="entry name" value="FAD/NAD(P)-binding domain"/>
    <property type="match status" value="1"/>
</dbReference>
<dbReference type="InterPro" id="IPR006076">
    <property type="entry name" value="FAD-dep_OxRdtase"/>
</dbReference>
<dbReference type="EMBL" id="QWLB01000019">
    <property type="protein sequence ID" value="RIH92443.1"/>
    <property type="molecule type" value="Genomic_DNA"/>
</dbReference>
<dbReference type="AlphaFoldDB" id="A0A399F8L9"/>
<evidence type="ECO:0000256" key="1">
    <source>
        <dbReference type="ARBA" id="ARBA00023002"/>
    </source>
</evidence>
<proteinExistence type="predicted"/>
<dbReference type="Proteomes" id="UP000266178">
    <property type="component" value="Unassembled WGS sequence"/>
</dbReference>
<sequence>MGFASSLGNDISPQARYASSVSEPTADVVVIGAGIVGASCAYRLAERGLSVRILEAAPIPAGGSTGRSAAGVRVQFSQATNILLSWKSIQAYREMPEAAYTQLGYLLLVPVAEWPAHRKSVALQRDLGVPVEVLPLEAAQRVVEFVPDGLAGATYGPADGVVDPHGITLGYLRRARELGAHLHLETELLQARALSGGWRLETSRGGFSAGCVLNAAGAWAGEVGRRAGLEIPVQPARRMVYATGPLPWPHRYPLTIDLDSGFWFRSEGARLIFGRSNPADEGFVEGMDWDWLEPTLEVGLARFPWLEQAALDRKASWWGYYEVTPDHNPILGWMPGVEGWANACGFSGHGVQQAAMVGVLMAEEIADGRARSLEIGPLRYERFLQRQAVLERNIV</sequence>